<dbReference type="Proteomes" id="UP000193077">
    <property type="component" value="Unassembled WGS sequence"/>
</dbReference>
<dbReference type="EMBL" id="FWFO01000001">
    <property type="protein sequence ID" value="SLN21976.1"/>
    <property type="molecule type" value="Genomic_DNA"/>
</dbReference>
<feature type="domain" description="DUF2062" evidence="2">
    <location>
        <begin position="27"/>
        <end position="192"/>
    </location>
</feature>
<gene>
    <name evidence="3" type="ORF">TRL7639_00626</name>
</gene>
<dbReference type="InterPro" id="IPR018639">
    <property type="entry name" value="DUF2062"/>
</dbReference>
<keyword evidence="1" id="KW-0812">Transmembrane</keyword>
<feature type="transmembrane region" description="Helical" evidence="1">
    <location>
        <begin position="158"/>
        <end position="184"/>
    </location>
</feature>
<evidence type="ECO:0000256" key="1">
    <source>
        <dbReference type="SAM" id="Phobius"/>
    </source>
</evidence>
<proteinExistence type="predicted"/>
<protein>
    <recommendedName>
        <fullName evidence="2">DUF2062 domain-containing protein</fullName>
    </recommendedName>
</protein>
<evidence type="ECO:0000313" key="4">
    <source>
        <dbReference type="Proteomes" id="UP000193077"/>
    </source>
</evidence>
<dbReference type="Pfam" id="PF09835">
    <property type="entry name" value="DUF2062"/>
    <property type="match status" value="1"/>
</dbReference>
<name>A0A1Y5RNT1_9RHOB</name>
<dbReference type="RefSeq" id="WP_085794318.1">
    <property type="nucleotide sequence ID" value="NZ_FWFO01000001.1"/>
</dbReference>
<evidence type="ECO:0000313" key="3">
    <source>
        <dbReference type="EMBL" id="SLN21976.1"/>
    </source>
</evidence>
<dbReference type="PANTHER" id="PTHR40547">
    <property type="entry name" value="SLL0298 PROTEIN"/>
    <property type="match status" value="1"/>
</dbReference>
<reference evidence="3 4" key="1">
    <citation type="submission" date="2017-03" db="EMBL/GenBank/DDBJ databases">
        <authorList>
            <person name="Afonso C.L."/>
            <person name="Miller P.J."/>
            <person name="Scott M.A."/>
            <person name="Spackman E."/>
            <person name="Goraichik I."/>
            <person name="Dimitrov K.M."/>
            <person name="Suarez D.L."/>
            <person name="Swayne D.E."/>
        </authorList>
    </citation>
    <scope>NUCLEOTIDE SEQUENCE [LARGE SCALE GENOMIC DNA]</scope>
    <source>
        <strain evidence="3 4">CECT 7639</strain>
    </source>
</reference>
<feature type="transmembrane region" description="Helical" evidence="1">
    <location>
        <begin position="88"/>
        <end position="110"/>
    </location>
</feature>
<dbReference type="PANTHER" id="PTHR40547:SF1">
    <property type="entry name" value="SLL0298 PROTEIN"/>
    <property type="match status" value="1"/>
</dbReference>
<dbReference type="OrthoDB" id="7360463at2"/>
<accession>A0A1Y5RNT1</accession>
<sequence length="217" mass="24651">MVFKRRDRRTPVQIASELVYPRGGWTRAFHYVKHRVRRLPDSPERIARGIWAGVFTSFTPLFGLHFLVAAFVAYVVRGNILASLMSTFFGNPLTFIIIAAVSLRTGHFMLGTEFEKHDASLGLKFKQAGADLWHNLKSIFTSDVADWHGLSVFYHEVFLPYLVGGILPGIITATIMYMLSLPLIRAYQLRRRKKIKAKFDAIRKKAEVEADPLAKAD</sequence>
<keyword evidence="1" id="KW-0472">Membrane</keyword>
<evidence type="ECO:0000259" key="2">
    <source>
        <dbReference type="Pfam" id="PF09835"/>
    </source>
</evidence>
<keyword evidence="4" id="KW-1185">Reference proteome</keyword>
<dbReference type="AlphaFoldDB" id="A0A1Y5RNT1"/>
<feature type="transmembrane region" description="Helical" evidence="1">
    <location>
        <begin position="50"/>
        <end position="76"/>
    </location>
</feature>
<keyword evidence="1" id="KW-1133">Transmembrane helix</keyword>
<organism evidence="3 4">
    <name type="scientific">Falsiruegeria litorea R37</name>
    <dbReference type="NCBI Taxonomy" id="1200284"/>
    <lineage>
        <taxon>Bacteria</taxon>
        <taxon>Pseudomonadati</taxon>
        <taxon>Pseudomonadota</taxon>
        <taxon>Alphaproteobacteria</taxon>
        <taxon>Rhodobacterales</taxon>
        <taxon>Roseobacteraceae</taxon>
        <taxon>Falsiruegeria</taxon>
    </lineage>
</organism>